<dbReference type="RefSeq" id="WP_146973343.1">
    <property type="nucleotide sequence ID" value="NZ_VOSL01000022.1"/>
</dbReference>
<feature type="signal peptide" evidence="1">
    <location>
        <begin position="1"/>
        <end position="28"/>
    </location>
</feature>
<dbReference type="OrthoDB" id="5478745at2"/>
<reference evidence="2 3" key="1">
    <citation type="submission" date="2019-08" db="EMBL/GenBank/DDBJ databases">
        <title>Bradymonadales sp. TMQ2.</title>
        <authorList>
            <person name="Liang Q."/>
        </authorList>
    </citation>
    <scope>NUCLEOTIDE SEQUENCE [LARGE SCALE GENOMIC DNA]</scope>
    <source>
        <strain evidence="2 3">TMQ2</strain>
    </source>
</reference>
<keyword evidence="1" id="KW-0732">Signal</keyword>
<organism evidence="2 3">
    <name type="scientific">Lujinxingia vulgaris</name>
    <dbReference type="NCBI Taxonomy" id="2600176"/>
    <lineage>
        <taxon>Bacteria</taxon>
        <taxon>Deltaproteobacteria</taxon>
        <taxon>Bradymonadales</taxon>
        <taxon>Lujinxingiaceae</taxon>
        <taxon>Lujinxingia</taxon>
    </lineage>
</organism>
<feature type="chain" id="PRO_5023110066" evidence="1">
    <location>
        <begin position="29"/>
        <end position="832"/>
    </location>
</feature>
<gene>
    <name evidence="2" type="ORF">FRC96_04900</name>
</gene>
<proteinExistence type="predicted"/>
<accession>A0A5C6XQN1</accession>
<name>A0A5C6XQN1_9DELT</name>
<evidence type="ECO:0000313" key="3">
    <source>
        <dbReference type="Proteomes" id="UP000321046"/>
    </source>
</evidence>
<dbReference type="Proteomes" id="UP000321046">
    <property type="component" value="Unassembled WGS sequence"/>
</dbReference>
<evidence type="ECO:0000256" key="1">
    <source>
        <dbReference type="SAM" id="SignalP"/>
    </source>
</evidence>
<sequence>MTMPTHTTLALALLTTMLLCGGCSPSLDAPDNRRAESLHATPAPVDAPTDSTTCRDAGVDLGVSRSERWVACRLDLGRLNAGAHTFTQPSDFLANGEVCAELLDIALEHYESAEGPALTWSSLNTRAIDALFIQSTNAGNLYTYRPTVDADEGVHAPLDGASWADIEAVSICVERALNVQFSLVPRSVGPYDWHIAKTASPQLLELDPDASGEVDYEVTVSATHIGPREIVVEGIAYITNTTDAAAHIESATIDVEGRLGALDCGVNFPSLLKPQSGLECTYRVSGLDESLNESTINARLTVDVSDESPTRGASAAQSTFLSVPPPDTLDRVIVRDGDDIRASCTFDEQPCIFEYTRTFACPFDEGVDAREARITEPLQTTTAPVEVRCAETNLEGQLLVQTFAEASFRGPYIWNIEKRADPQRLELAQNASGDVNYTIEVSPQDTGESYHLAEGSVRILNLTDLDADVASVTVSVGERGALADCDASLPLTITAGANHICTFMIPNIDPTETAAETRVEVTPTSPVGGVIDQGTIAYDDRPAEPLETVQVRATLNGFEVLDEPCHWPHPCIFEYSRTFSCPFDEGAHVDSAYLPATGQRAEARVDVICMDAAPQGELRIQSAPLTGYTRTYTWNIHASASPELIALEPGQSAQVDYHAEITGQDHIDHNHIAQGPVYITNPTEFDALIESVSTHAGNTPGNVDCGVSFPYIVPAGRGLDCTQTISNLNGDEPRAEVEVHVSPASPVLGGISRWNLDWGPPTTHLFRDVTVRARVEGVQTVQQLCSWDSGCTLNYSATFNFPEDQGPRVSTVEIIEVGLVDSVTVDVLCHSD</sequence>
<evidence type="ECO:0000313" key="2">
    <source>
        <dbReference type="EMBL" id="TXD41161.1"/>
    </source>
</evidence>
<protein>
    <submittedName>
        <fullName evidence="2">Uncharacterized protein</fullName>
    </submittedName>
</protein>
<dbReference type="EMBL" id="VOSL01000022">
    <property type="protein sequence ID" value="TXD41161.1"/>
    <property type="molecule type" value="Genomic_DNA"/>
</dbReference>
<dbReference type="AlphaFoldDB" id="A0A5C6XQN1"/>
<comment type="caution">
    <text evidence="2">The sequence shown here is derived from an EMBL/GenBank/DDBJ whole genome shotgun (WGS) entry which is preliminary data.</text>
</comment>